<protein>
    <submittedName>
        <fullName evidence="4">Cell wall protein</fullName>
    </submittedName>
</protein>
<evidence type="ECO:0000256" key="1">
    <source>
        <dbReference type="SAM" id="MobiDB-lite"/>
    </source>
</evidence>
<evidence type="ECO:0000256" key="3">
    <source>
        <dbReference type="SAM" id="SignalP"/>
    </source>
</evidence>
<evidence type="ECO:0000313" key="4">
    <source>
        <dbReference type="EMBL" id="MEU9578914.1"/>
    </source>
</evidence>
<accession>A0ABV3ERU5</accession>
<keyword evidence="2" id="KW-0472">Membrane</keyword>
<dbReference type="Proteomes" id="UP001551584">
    <property type="component" value="Unassembled WGS sequence"/>
</dbReference>
<name>A0ABV3ERU5_9ACTN</name>
<keyword evidence="3" id="KW-0732">Signal</keyword>
<dbReference type="InterPro" id="IPR006311">
    <property type="entry name" value="TAT_signal"/>
</dbReference>
<feature type="chain" id="PRO_5045925130" evidence="3">
    <location>
        <begin position="30"/>
        <end position="133"/>
    </location>
</feature>
<evidence type="ECO:0000256" key="2">
    <source>
        <dbReference type="SAM" id="Phobius"/>
    </source>
</evidence>
<organism evidence="4 5">
    <name type="scientific">Streptomyces chilikensis</name>
    <dbReference type="NCBI Taxonomy" id="1194079"/>
    <lineage>
        <taxon>Bacteria</taxon>
        <taxon>Bacillati</taxon>
        <taxon>Actinomycetota</taxon>
        <taxon>Actinomycetes</taxon>
        <taxon>Kitasatosporales</taxon>
        <taxon>Streptomycetaceae</taxon>
        <taxon>Streptomyces</taxon>
    </lineage>
</organism>
<feature type="signal peptide" evidence="3">
    <location>
        <begin position="1"/>
        <end position="29"/>
    </location>
</feature>
<feature type="compositionally biased region" description="Polar residues" evidence="1">
    <location>
        <begin position="63"/>
        <end position="86"/>
    </location>
</feature>
<dbReference type="EMBL" id="JBEZNA010000036">
    <property type="protein sequence ID" value="MEU9578914.1"/>
    <property type="molecule type" value="Genomic_DNA"/>
</dbReference>
<reference evidence="4 5" key="1">
    <citation type="submission" date="2024-06" db="EMBL/GenBank/DDBJ databases">
        <title>The Natural Products Discovery Center: Release of the First 8490 Sequenced Strains for Exploring Actinobacteria Biosynthetic Diversity.</title>
        <authorList>
            <person name="Kalkreuter E."/>
            <person name="Kautsar S.A."/>
            <person name="Yang D."/>
            <person name="Bader C.D."/>
            <person name="Teijaro C.N."/>
            <person name="Fluegel L."/>
            <person name="Davis C.M."/>
            <person name="Simpson J.R."/>
            <person name="Lauterbach L."/>
            <person name="Steele A.D."/>
            <person name="Gui C."/>
            <person name="Meng S."/>
            <person name="Li G."/>
            <person name="Viehrig K."/>
            <person name="Ye F."/>
            <person name="Su P."/>
            <person name="Kiefer A.F."/>
            <person name="Nichols A."/>
            <person name="Cepeda A.J."/>
            <person name="Yan W."/>
            <person name="Fan B."/>
            <person name="Jiang Y."/>
            <person name="Adhikari A."/>
            <person name="Zheng C.-J."/>
            <person name="Schuster L."/>
            <person name="Cowan T.M."/>
            <person name="Smanski M.J."/>
            <person name="Chevrette M.G."/>
            <person name="De Carvalho L.P.S."/>
            <person name="Shen B."/>
        </authorList>
    </citation>
    <scope>NUCLEOTIDE SEQUENCE [LARGE SCALE GENOMIC DNA]</scope>
    <source>
        <strain evidence="4 5">NPDC048117</strain>
    </source>
</reference>
<comment type="caution">
    <text evidence="4">The sequence shown here is derived from an EMBL/GenBank/DDBJ whole genome shotgun (WGS) entry which is preliminary data.</text>
</comment>
<keyword evidence="5" id="KW-1185">Reference proteome</keyword>
<keyword evidence="2" id="KW-0812">Transmembrane</keyword>
<gene>
    <name evidence="4" type="ORF">AB0D95_16890</name>
</gene>
<feature type="transmembrane region" description="Helical" evidence="2">
    <location>
        <begin position="107"/>
        <end position="126"/>
    </location>
</feature>
<evidence type="ECO:0000313" key="5">
    <source>
        <dbReference type="Proteomes" id="UP001551584"/>
    </source>
</evidence>
<feature type="compositionally biased region" description="Low complexity" evidence="1">
    <location>
        <begin position="52"/>
        <end position="62"/>
    </location>
</feature>
<sequence length="133" mass="12958">MSTTRRSLLTAAAAGALLGALSFVPSANATVTSERPETGAVHAVPVSVAAAAGHAPSTAGSPESSGMLTVSGPAGTTSPGLTAGTTVRTTAGDTELADTGAFDTTPYVLGGTAFLGMGAAFLAYSVRRERMGL</sequence>
<proteinExistence type="predicted"/>
<dbReference type="RefSeq" id="WP_359273378.1">
    <property type="nucleotide sequence ID" value="NZ_JBEZNA010000036.1"/>
</dbReference>
<keyword evidence="2" id="KW-1133">Transmembrane helix</keyword>
<dbReference type="PROSITE" id="PS51318">
    <property type="entry name" value="TAT"/>
    <property type="match status" value="1"/>
</dbReference>
<feature type="region of interest" description="Disordered" evidence="1">
    <location>
        <begin position="52"/>
        <end position="86"/>
    </location>
</feature>